<gene>
    <name evidence="3" type="ORF">A5893_06605</name>
</gene>
<dbReference type="GO" id="GO:0016740">
    <property type="term" value="F:transferase activity"/>
    <property type="evidence" value="ECO:0007669"/>
    <property type="project" value="UniProtKB-KW"/>
</dbReference>
<keyword evidence="4" id="KW-1185">Reference proteome</keyword>
<accession>A0A179DI32</accession>
<dbReference type="RefSeq" id="WP_068821841.1">
    <property type="nucleotide sequence ID" value="NZ_LWHJ01000022.1"/>
</dbReference>
<dbReference type="EMBL" id="LWHJ01000022">
    <property type="protein sequence ID" value="OAQ40608.1"/>
    <property type="molecule type" value="Genomic_DNA"/>
</dbReference>
<keyword evidence="2" id="KW-0732">Signal</keyword>
<dbReference type="InterPro" id="IPR019734">
    <property type="entry name" value="TPR_rpt"/>
</dbReference>
<dbReference type="AlphaFoldDB" id="A0A179DI32"/>
<proteinExistence type="predicted"/>
<dbReference type="SMART" id="SM00028">
    <property type="entry name" value="TPR"/>
    <property type="match status" value="4"/>
</dbReference>
<evidence type="ECO:0000313" key="3">
    <source>
        <dbReference type="EMBL" id="OAQ40608.1"/>
    </source>
</evidence>
<feature type="chain" id="PRO_5008100599" evidence="2">
    <location>
        <begin position="20"/>
        <end position="392"/>
    </location>
</feature>
<keyword evidence="1" id="KW-0802">TPR repeat</keyword>
<keyword evidence="3" id="KW-0808">Transferase</keyword>
<reference evidence="3 4" key="2">
    <citation type="submission" date="2016-06" db="EMBL/GenBank/DDBJ databases">
        <title>Pedobacter psychrophilus sp. nov., isolated from Antarctic fragmentary rock.</title>
        <authorList>
            <person name="Svec P."/>
        </authorList>
    </citation>
    <scope>NUCLEOTIDE SEQUENCE [LARGE SCALE GENOMIC DNA]</scope>
    <source>
        <strain evidence="3 4">CCM 8644</strain>
    </source>
</reference>
<dbReference type="PANTHER" id="PTHR12558">
    <property type="entry name" value="CELL DIVISION CYCLE 16,23,27"/>
    <property type="match status" value="1"/>
</dbReference>
<comment type="caution">
    <text evidence="3">The sequence shown here is derived from an EMBL/GenBank/DDBJ whole genome shotgun (WGS) entry which is preliminary data.</text>
</comment>
<feature type="signal peptide" evidence="2">
    <location>
        <begin position="1"/>
        <end position="19"/>
    </location>
</feature>
<sequence length="392" mass="44280">MKKTILSLMMLSYFSVAFAQKSEIASAKQNYALYEVGLQTKSPMKKQLELLNLAKESTDKAIINAKTKDDAELWAYRSIIFSSIAVTDTVNKANSESAFKSAQDALAKAKELDTKKENVRYIDSSEQNLAIMMQNKGVAAFNKKDYQEAYSSFKFIADVKPQDSLFNMYTAIAANSAQMYDEAAKYYRKTIDVNPTNPALYDELAKVYLAKTDTTNALKVIEEGRIKHPEFMTLIYDELNIYLNRGQAAKQISKIENAIAKDPKNKTLYFVAGVAYSANKQLDKAEESYNKALEIDPSYADAIYNLAVIYINRGNEYITQANKLPNNKASDVKYNELKKKFETELGKSVPLLEKAQELNPKDVNTLNTLREVYIKLNKLDKAAEVKKTLDQM</sequence>
<name>A0A179DI32_9SPHI</name>
<dbReference type="Proteomes" id="UP000078459">
    <property type="component" value="Unassembled WGS sequence"/>
</dbReference>
<dbReference type="OrthoDB" id="739506at2"/>
<dbReference type="SUPFAM" id="SSF48452">
    <property type="entry name" value="TPR-like"/>
    <property type="match status" value="1"/>
</dbReference>
<evidence type="ECO:0000256" key="2">
    <source>
        <dbReference type="SAM" id="SignalP"/>
    </source>
</evidence>
<evidence type="ECO:0000256" key="1">
    <source>
        <dbReference type="PROSITE-ProRule" id="PRU00339"/>
    </source>
</evidence>
<reference evidence="3 4" key="1">
    <citation type="submission" date="2016-04" db="EMBL/GenBank/DDBJ databases">
        <authorList>
            <person name="Evans L.H."/>
            <person name="Alamgir A."/>
            <person name="Owens N."/>
            <person name="Weber N.D."/>
            <person name="Virtaneva K."/>
            <person name="Barbian K."/>
            <person name="Babar A."/>
            <person name="Rosenke K."/>
        </authorList>
    </citation>
    <scope>NUCLEOTIDE SEQUENCE [LARGE SCALE GENOMIC DNA]</scope>
    <source>
        <strain evidence="3 4">CCM 8644</strain>
    </source>
</reference>
<dbReference type="Pfam" id="PF13414">
    <property type="entry name" value="TPR_11"/>
    <property type="match status" value="1"/>
</dbReference>
<organism evidence="3 4">
    <name type="scientific">Pedobacter psychrophilus</name>
    <dbReference type="NCBI Taxonomy" id="1826909"/>
    <lineage>
        <taxon>Bacteria</taxon>
        <taxon>Pseudomonadati</taxon>
        <taxon>Bacteroidota</taxon>
        <taxon>Sphingobacteriia</taxon>
        <taxon>Sphingobacteriales</taxon>
        <taxon>Sphingobacteriaceae</taxon>
        <taxon>Pedobacter</taxon>
    </lineage>
</organism>
<feature type="repeat" description="TPR" evidence="1">
    <location>
        <begin position="266"/>
        <end position="299"/>
    </location>
</feature>
<dbReference type="Gene3D" id="1.25.40.10">
    <property type="entry name" value="Tetratricopeptide repeat domain"/>
    <property type="match status" value="3"/>
</dbReference>
<dbReference type="Pfam" id="PF13432">
    <property type="entry name" value="TPR_16"/>
    <property type="match status" value="1"/>
</dbReference>
<dbReference type="STRING" id="1826909.A5893_06605"/>
<protein>
    <submittedName>
        <fullName evidence="3">Acetyltransferase</fullName>
    </submittedName>
</protein>
<dbReference type="InterPro" id="IPR011990">
    <property type="entry name" value="TPR-like_helical_dom_sf"/>
</dbReference>
<dbReference type="PROSITE" id="PS50005">
    <property type="entry name" value="TPR"/>
    <property type="match status" value="1"/>
</dbReference>
<evidence type="ECO:0000313" key="4">
    <source>
        <dbReference type="Proteomes" id="UP000078459"/>
    </source>
</evidence>
<dbReference type="PANTHER" id="PTHR12558:SF13">
    <property type="entry name" value="CELL DIVISION CYCLE PROTEIN 27 HOMOLOG"/>
    <property type="match status" value="1"/>
</dbReference>